<protein>
    <submittedName>
        <fullName evidence="2">Cation exporting V-type ATPase, subunit E</fullName>
    </submittedName>
</protein>
<name>U4KKD6_ALTPJ</name>
<dbReference type="Proteomes" id="UP000032740">
    <property type="component" value="Chromosome"/>
</dbReference>
<organism evidence="2 3">
    <name type="scientific">Alteracholeplasma palmae (strain ATCC 49389 / J233)</name>
    <name type="common">Acholeplasma palmae</name>
    <dbReference type="NCBI Taxonomy" id="1318466"/>
    <lineage>
        <taxon>Bacteria</taxon>
        <taxon>Bacillati</taxon>
        <taxon>Mycoplasmatota</taxon>
        <taxon>Mollicutes</taxon>
        <taxon>Acholeplasmatales</taxon>
        <taxon>Acholeplasmataceae</taxon>
        <taxon>Acholeplasma</taxon>
    </lineage>
</organism>
<dbReference type="AlphaFoldDB" id="U4KKD6"/>
<dbReference type="KEGG" id="apal:BN85404310"/>
<dbReference type="SUPFAM" id="SSF160527">
    <property type="entry name" value="V-type ATPase subunit E-like"/>
    <property type="match status" value="1"/>
</dbReference>
<proteinExistence type="predicted"/>
<evidence type="ECO:0000313" key="2">
    <source>
        <dbReference type="EMBL" id="CCV64008.1"/>
    </source>
</evidence>
<dbReference type="RefSeq" id="WP_026657015.1">
    <property type="nucleotide sequence ID" value="NC_022538.1"/>
</dbReference>
<dbReference type="OrthoDB" id="384947at2"/>
<sequence length="191" mass="22458">MDYSNQENLYKYFDQTIKNESSLIIQKLKKELKEMKNTALTTVKNELDESKKITIDAKAKLLTSKHQKSLSELKKKYHLELMSKREQLLEELVVSLKNKLSDYMKTEAYKNKVLETLKNIKEEINYIEISPKDPVKTILKDYEIRENSSITGGILVVLKTNNLEVNQTFDVKIKEAKEWFYQNSLLFVVEK</sequence>
<dbReference type="STRING" id="1318466.BN85404310"/>
<evidence type="ECO:0000256" key="1">
    <source>
        <dbReference type="SAM" id="Coils"/>
    </source>
</evidence>
<feature type="coiled-coil region" evidence="1">
    <location>
        <begin position="18"/>
        <end position="45"/>
    </location>
</feature>
<evidence type="ECO:0000313" key="3">
    <source>
        <dbReference type="Proteomes" id="UP000032740"/>
    </source>
</evidence>
<keyword evidence="3" id="KW-1185">Reference proteome</keyword>
<dbReference type="HOGENOM" id="CLU_1418777_0_0_14"/>
<reference evidence="2 3" key="1">
    <citation type="journal article" date="2013" name="J. Mol. Microbiol. Biotechnol.">
        <title>Analysis of the Complete Genomes of Acholeplasma brassicae , A. palmae and A. laidlawii and Their Comparison to the Obligate Parasites from ' Candidatus Phytoplasma'.</title>
        <authorList>
            <person name="Kube M."/>
            <person name="Siewert C."/>
            <person name="Migdoll A.M."/>
            <person name="Duduk B."/>
            <person name="Holz S."/>
            <person name="Rabus R."/>
            <person name="Seemuller E."/>
            <person name="Mitrovic J."/>
            <person name="Muller I."/>
            <person name="Buttner C."/>
            <person name="Reinhardt R."/>
        </authorList>
    </citation>
    <scope>NUCLEOTIDE SEQUENCE [LARGE SCALE GENOMIC DNA]</scope>
    <source>
        <strain evidence="2 3">J233</strain>
    </source>
</reference>
<gene>
    <name evidence="2" type="primary">ntpE</name>
    <name evidence="2" type="ORF">BN85404310</name>
</gene>
<accession>U4KKD6</accession>
<keyword evidence="1" id="KW-0175">Coiled coil</keyword>
<dbReference type="EMBL" id="FO681347">
    <property type="protein sequence ID" value="CCV64008.1"/>
    <property type="molecule type" value="Genomic_DNA"/>
</dbReference>